<protein>
    <recommendedName>
        <fullName evidence="7">Shelterin complex subunit TPP1/Est3 domain-containing protein</fullName>
    </recommendedName>
</protein>
<keyword evidence="5" id="KW-0539">Nucleus</keyword>
<dbReference type="Pfam" id="PF10341">
    <property type="entry name" value="TPP1"/>
    <property type="match status" value="1"/>
</dbReference>
<dbReference type="AlphaFoldDB" id="A0AAW0E4X3"/>
<organism evidence="8 9">
    <name type="scientific">Paramarasmius palmivorus</name>
    <dbReference type="NCBI Taxonomy" id="297713"/>
    <lineage>
        <taxon>Eukaryota</taxon>
        <taxon>Fungi</taxon>
        <taxon>Dikarya</taxon>
        <taxon>Basidiomycota</taxon>
        <taxon>Agaricomycotina</taxon>
        <taxon>Agaricomycetes</taxon>
        <taxon>Agaricomycetidae</taxon>
        <taxon>Agaricales</taxon>
        <taxon>Marasmiineae</taxon>
        <taxon>Marasmiaceae</taxon>
        <taxon>Paramarasmius</taxon>
    </lineage>
</organism>
<feature type="compositionally biased region" description="Basic and acidic residues" evidence="6">
    <location>
        <begin position="664"/>
        <end position="673"/>
    </location>
</feature>
<evidence type="ECO:0000313" key="8">
    <source>
        <dbReference type="EMBL" id="KAK7059167.1"/>
    </source>
</evidence>
<reference evidence="8 9" key="1">
    <citation type="submission" date="2024-01" db="EMBL/GenBank/DDBJ databases">
        <title>A draft genome for a cacao thread blight-causing isolate of Paramarasmius palmivorus.</title>
        <authorList>
            <person name="Baruah I.K."/>
            <person name="Bukari Y."/>
            <person name="Amoako-Attah I."/>
            <person name="Meinhardt L.W."/>
            <person name="Bailey B.A."/>
            <person name="Cohen S.P."/>
        </authorList>
    </citation>
    <scope>NUCLEOTIDE SEQUENCE [LARGE SCALE GENOMIC DNA]</scope>
    <source>
        <strain evidence="8 9">GH-12</strain>
    </source>
</reference>
<feature type="compositionally biased region" description="Basic and acidic residues" evidence="6">
    <location>
        <begin position="641"/>
        <end position="655"/>
    </location>
</feature>
<feature type="compositionally biased region" description="Polar residues" evidence="6">
    <location>
        <begin position="817"/>
        <end position="831"/>
    </location>
</feature>
<dbReference type="Proteomes" id="UP001383192">
    <property type="component" value="Unassembled WGS sequence"/>
</dbReference>
<evidence type="ECO:0000256" key="4">
    <source>
        <dbReference type="ARBA" id="ARBA00022895"/>
    </source>
</evidence>
<evidence type="ECO:0000256" key="1">
    <source>
        <dbReference type="ARBA" id="ARBA00004123"/>
    </source>
</evidence>
<keyword evidence="4" id="KW-0779">Telomere</keyword>
<proteinExistence type="predicted"/>
<name>A0AAW0E4X3_9AGAR</name>
<feature type="domain" description="Shelterin complex subunit TPP1/Est3" evidence="7">
    <location>
        <begin position="6"/>
        <end position="103"/>
    </location>
</feature>
<evidence type="ECO:0000259" key="7">
    <source>
        <dbReference type="Pfam" id="PF10341"/>
    </source>
</evidence>
<accession>A0AAW0E4X3</accession>
<evidence type="ECO:0000256" key="6">
    <source>
        <dbReference type="SAM" id="MobiDB-lite"/>
    </source>
</evidence>
<dbReference type="GO" id="GO:0000781">
    <property type="term" value="C:chromosome, telomeric region"/>
    <property type="evidence" value="ECO:0007669"/>
    <property type="project" value="UniProtKB-SubCell"/>
</dbReference>
<dbReference type="GO" id="GO:0042162">
    <property type="term" value="F:telomeric DNA binding"/>
    <property type="evidence" value="ECO:0007669"/>
    <property type="project" value="InterPro"/>
</dbReference>
<feature type="compositionally biased region" description="Polar residues" evidence="6">
    <location>
        <begin position="219"/>
        <end position="230"/>
    </location>
</feature>
<evidence type="ECO:0000256" key="3">
    <source>
        <dbReference type="ARBA" id="ARBA00022454"/>
    </source>
</evidence>
<evidence type="ECO:0000256" key="5">
    <source>
        <dbReference type="ARBA" id="ARBA00023242"/>
    </source>
</evidence>
<feature type="compositionally biased region" description="Basic and acidic residues" evidence="6">
    <location>
        <begin position="318"/>
        <end position="330"/>
    </location>
</feature>
<keyword evidence="9" id="KW-1185">Reference proteome</keyword>
<comment type="subcellular location">
    <subcellularLocation>
        <location evidence="2">Chromosome</location>
        <location evidence="2">Telomere</location>
    </subcellularLocation>
    <subcellularLocation>
        <location evidence="1">Nucleus</location>
    </subcellularLocation>
</comment>
<gene>
    <name evidence="8" type="ORF">VNI00_001794</name>
</gene>
<feature type="compositionally biased region" description="Pro residues" evidence="6">
    <location>
        <begin position="189"/>
        <end position="199"/>
    </location>
</feature>
<feature type="compositionally biased region" description="Basic and acidic residues" evidence="6">
    <location>
        <begin position="853"/>
        <end position="864"/>
    </location>
</feature>
<feature type="compositionally biased region" description="Low complexity" evidence="6">
    <location>
        <begin position="680"/>
        <end position="691"/>
    </location>
</feature>
<evidence type="ECO:0000256" key="2">
    <source>
        <dbReference type="ARBA" id="ARBA00004574"/>
    </source>
</evidence>
<feature type="compositionally biased region" description="Polar residues" evidence="6">
    <location>
        <begin position="388"/>
        <end position="404"/>
    </location>
</feature>
<dbReference type="InterPro" id="IPR019437">
    <property type="entry name" value="TPP1/Est3"/>
</dbReference>
<keyword evidence="3" id="KW-0158">Chromosome</keyword>
<feature type="region of interest" description="Disordered" evidence="6">
    <location>
        <begin position="499"/>
        <end position="914"/>
    </location>
</feature>
<feature type="compositionally biased region" description="Acidic residues" evidence="6">
    <location>
        <begin position="615"/>
        <end position="626"/>
    </location>
</feature>
<feature type="compositionally biased region" description="Low complexity" evidence="6">
    <location>
        <begin position="524"/>
        <end position="543"/>
    </location>
</feature>
<sequence>MSSSVNPWITDFLIGLAESHGGDTSKFTESGKKKLVQITKYIFYGSTNPEERSPIWALVSDKVMEIPVKFSSESVAGYLQEHNKRLTQNKTCLLKLKKYKLSFGRIPVQPVGNPNLTGGQKLSGEAYLFLDVADFEVMGSINENVWCKDTLKKVEGHPELREWIGGLRKGGGDGNVLKLRKQERDAQKPPAPGGKPPPKQARLDLPAKDETSRAKAKPTSKTSNATINTDKSYDSVARERERYWSRYIKYPLDYIIPDDTYPDLHKLKVYGEPSDTEDGKPEERLEVSSKSDTNTESKDAPPPKRRRIDSSLSSATPVHKEPEKASDSCKVKKTGAKRFDPLNLDSSQPQSSQKEEQQSGHSNETQPSQQATPPPSEPAQESEREHSPSASSKPLSDWTPSPRQSPAPEELEALGPSSPCLPTTPQRLSRSLSSSPSPASYLTAPTPAQRRRISYSPPEIPRRDREYTTSSPSCVMATQSILYLPSSLDPGIPANVVRVVPPPKEPERVPIDLEASPKVLVPCSDSGGSQSQSQSQGLSWESQENAPVNPDDLSQSAKPPKSKEMPPPSPSIRPRSKESRTVPPALPKPSIPSAKHTTFSQISVVPETQPQRPEEESETEDEDDEVGIGKLVPPASSVQPHEPEQSSQENDKYSLEVHPGTQSGEEKNGKQQDGHTNVKHPAAAHAQTPPAKGTSRLAEDDEQTMQSLFGSYQSVEEGVPQIKSGKGKQRERSLSFVAHDPNAWKQPAFMNRGLPTAAKSRRTEGIIQPRKSSPPRQQPQAKASVVKQAAETAPPALARNAVASSSRRQLEMVPVSALQTTAPSRANSKSQLPAKPEPPTLTKGQTSAVQPRPGDREKEMDRRVAHSTNLEVAESAKTRGKKRSKDAEEVEGPNHPARKKKRPAKGKLNGFSLNLDNQPASGGLVDWDHLQGILLKTGRERSKQYRTQGS</sequence>
<dbReference type="EMBL" id="JAYKXP010000004">
    <property type="protein sequence ID" value="KAK7059167.1"/>
    <property type="molecule type" value="Genomic_DNA"/>
</dbReference>
<feature type="compositionally biased region" description="Low complexity" evidence="6">
    <location>
        <begin position="423"/>
        <end position="448"/>
    </location>
</feature>
<dbReference type="GO" id="GO:0005697">
    <property type="term" value="C:telomerase holoenzyme complex"/>
    <property type="evidence" value="ECO:0007669"/>
    <property type="project" value="InterPro"/>
</dbReference>
<feature type="compositionally biased region" description="Basic residues" evidence="6">
    <location>
        <begin position="896"/>
        <end position="905"/>
    </location>
</feature>
<feature type="compositionally biased region" description="Basic and acidic residues" evidence="6">
    <location>
        <begin position="201"/>
        <end position="213"/>
    </location>
</feature>
<comment type="caution">
    <text evidence="8">The sequence shown here is derived from an EMBL/GenBank/DDBJ whole genome shotgun (WGS) entry which is preliminary data.</text>
</comment>
<dbReference type="GO" id="GO:0007004">
    <property type="term" value="P:telomere maintenance via telomerase"/>
    <property type="evidence" value="ECO:0007669"/>
    <property type="project" value="InterPro"/>
</dbReference>
<feature type="compositionally biased region" description="Low complexity" evidence="6">
    <location>
        <begin position="768"/>
        <end position="783"/>
    </location>
</feature>
<feature type="region of interest" description="Disordered" evidence="6">
    <location>
        <begin position="182"/>
        <end position="235"/>
    </location>
</feature>
<feature type="region of interest" description="Disordered" evidence="6">
    <location>
        <begin position="269"/>
        <end position="474"/>
    </location>
</feature>
<evidence type="ECO:0000313" key="9">
    <source>
        <dbReference type="Proteomes" id="UP001383192"/>
    </source>
</evidence>
<feature type="compositionally biased region" description="Basic and acidic residues" evidence="6">
    <location>
        <begin position="277"/>
        <end position="302"/>
    </location>
</feature>
<feature type="compositionally biased region" description="Polar residues" evidence="6">
    <location>
        <begin position="704"/>
        <end position="714"/>
    </location>
</feature>